<dbReference type="EMBL" id="BNAT01000009">
    <property type="protein sequence ID" value="GHH87851.1"/>
    <property type="molecule type" value="Genomic_DNA"/>
</dbReference>
<organism evidence="2 3">
    <name type="scientific">Streptomyces capitiformicae</name>
    <dbReference type="NCBI Taxonomy" id="2014920"/>
    <lineage>
        <taxon>Bacteria</taxon>
        <taxon>Bacillati</taxon>
        <taxon>Actinomycetota</taxon>
        <taxon>Actinomycetes</taxon>
        <taxon>Kitasatosporales</taxon>
        <taxon>Streptomycetaceae</taxon>
        <taxon>Streptomyces</taxon>
    </lineage>
</organism>
<dbReference type="Proteomes" id="UP000603227">
    <property type="component" value="Unassembled WGS sequence"/>
</dbReference>
<evidence type="ECO:0000256" key="1">
    <source>
        <dbReference type="SAM" id="MobiDB-lite"/>
    </source>
</evidence>
<keyword evidence="3" id="KW-1185">Reference proteome</keyword>
<reference evidence="2" key="2">
    <citation type="submission" date="2020-09" db="EMBL/GenBank/DDBJ databases">
        <authorList>
            <person name="Sun Q."/>
            <person name="Zhou Y."/>
        </authorList>
    </citation>
    <scope>NUCLEOTIDE SEQUENCE</scope>
    <source>
        <strain evidence="2">CGMCC 4.7403</strain>
    </source>
</reference>
<feature type="region of interest" description="Disordered" evidence="1">
    <location>
        <begin position="114"/>
        <end position="133"/>
    </location>
</feature>
<gene>
    <name evidence="2" type="ORF">GCM10017771_30730</name>
</gene>
<accession>A0A919LA27</accession>
<sequence length="133" mass="14850">MSKCWQPGDAKKFAKQAKLNTPYYVVRDMATNLAPYEDKRTYSQIVFTERRPFTNTPSAGSMDAVQFCQNYGPVYDTPPQGLRNLAGPAPQVAGPLPAGYEGVLDEAELRGLEKRVRDGSDPKKRRPLGSWRV</sequence>
<name>A0A919LA27_9ACTN</name>
<dbReference type="RefSeq" id="WP_189783020.1">
    <property type="nucleotide sequence ID" value="NZ_BNAT01000009.1"/>
</dbReference>
<comment type="caution">
    <text evidence="2">The sequence shown here is derived from an EMBL/GenBank/DDBJ whole genome shotgun (WGS) entry which is preliminary data.</text>
</comment>
<proteinExistence type="predicted"/>
<protein>
    <submittedName>
        <fullName evidence="2">Uncharacterized protein</fullName>
    </submittedName>
</protein>
<reference evidence="2" key="1">
    <citation type="journal article" date="2014" name="Int. J. Syst. Evol. Microbiol.">
        <title>Complete genome sequence of Corynebacterium casei LMG S-19264T (=DSM 44701T), isolated from a smear-ripened cheese.</title>
        <authorList>
            <consortium name="US DOE Joint Genome Institute (JGI-PGF)"/>
            <person name="Walter F."/>
            <person name="Albersmeier A."/>
            <person name="Kalinowski J."/>
            <person name="Ruckert C."/>
        </authorList>
    </citation>
    <scope>NUCLEOTIDE SEQUENCE</scope>
    <source>
        <strain evidence="2">CGMCC 4.7403</strain>
    </source>
</reference>
<dbReference type="AlphaFoldDB" id="A0A919LA27"/>
<evidence type="ECO:0000313" key="3">
    <source>
        <dbReference type="Proteomes" id="UP000603227"/>
    </source>
</evidence>
<evidence type="ECO:0000313" key="2">
    <source>
        <dbReference type="EMBL" id="GHH87851.1"/>
    </source>
</evidence>